<protein>
    <submittedName>
        <fullName evidence="2">Uncharacterized protein</fullName>
    </submittedName>
</protein>
<accession>A0AAD4CZN8</accession>
<sequence>MPRTTLSFFVLACHLKTTIVVFSSRAKPEVYDPPSSNGVIALFHAIDAPEKVSRFEVLRFRMDKVIQWASPGFAPQQQPTDPKKIPNIQESNSNMFTPFASHRHVERKRLNRPRKAITDDEKDDCKIQYRIACEEYIPDRIVKELKDAIDVSRKRKIGSVEDCMSAESKVRILDKVTAKHR</sequence>
<evidence type="ECO:0000313" key="3">
    <source>
        <dbReference type="Proteomes" id="UP001194580"/>
    </source>
</evidence>
<keyword evidence="3" id="KW-1185">Reference proteome</keyword>
<feature type="chain" id="PRO_5042183458" evidence="1">
    <location>
        <begin position="21"/>
        <end position="181"/>
    </location>
</feature>
<evidence type="ECO:0000256" key="1">
    <source>
        <dbReference type="SAM" id="SignalP"/>
    </source>
</evidence>
<dbReference type="Proteomes" id="UP001194580">
    <property type="component" value="Unassembled WGS sequence"/>
</dbReference>
<keyword evidence="1" id="KW-0732">Signal</keyword>
<evidence type="ECO:0000313" key="2">
    <source>
        <dbReference type="EMBL" id="KAG0247887.1"/>
    </source>
</evidence>
<name>A0AAD4CZN8_9FUNG</name>
<dbReference type="AlphaFoldDB" id="A0AAD4CZN8"/>
<organism evidence="2 3">
    <name type="scientific">Linnemannia exigua</name>
    <dbReference type="NCBI Taxonomy" id="604196"/>
    <lineage>
        <taxon>Eukaryota</taxon>
        <taxon>Fungi</taxon>
        <taxon>Fungi incertae sedis</taxon>
        <taxon>Mucoromycota</taxon>
        <taxon>Mortierellomycotina</taxon>
        <taxon>Mortierellomycetes</taxon>
        <taxon>Mortierellales</taxon>
        <taxon>Mortierellaceae</taxon>
        <taxon>Linnemannia</taxon>
    </lineage>
</organism>
<gene>
    <name evidence="2" type="ORF">BGZ95_008367</name>
</gene>
<feature type="signal peptide" evidence="1">
    <location>
        <begin position="1"/>
        <end position="20"/>
    </location>
</feature>
<dbReference type="EMBL" id="JAAAIL010004361">
    <property type="protein sequence ID" value="KAG0247887.1"/>
    <property type="molecule type" value="Genomic_DNA"/>
</dbReference>
<feature type="non-terminal residue" evidence="2">
    <location>
        <position position="1"/>
    </location>
</feature>
<comment type="caution">
    <text evidence="2">The sequence shown here is derived from an EMBL/GenBank/DDBJ whole genome shotgun (WGS) entry which is preliminary data.</text>
</comment>
<reference evidence="2" key="1">
    <citation type="journal article" date="2020" name="Fungal Divers.">
        <title>Resolving the Mortierellaceae phylogeny through synthesis of multi-gene phylogenetics and phylogenomics.</title>
        <authorList>
            <person name="Vandepol N."/>
            <person name="Liber J."/>
            <person name="Desiro A."/>
            <person name="Na H."/>
            <person name="Kennedy M."/>
            <person name="Barry K."/>
            <person name="Grigoriev I.V."/>
            <person name="Miller A.N."/>
            <person name="O'Donnell K."/>
            <person name="Stajich J.E."/>
            <person name="Bonito G."/>
        </authorList>
    </citation>
    <scope>NUCLEOTIDE SEQUENCE</scope>
    <source>
        <strain evidence="2">NRRL 28262</strain>
    </source>
</reference>
<proteinExistence type="predicted"/>